<evidence type="ECO:0000313" key="2">
    <source>
        <dbReference type="EMBL" id="KAB2331567.1"/>
    </source>
</evidence>
<dbReference type="Proteomes" id="UP000481030">
    <property type="component" value="Unassembled WGS sequence"/>
</dbReference>
<comment type="caution">
    <text evidence="2">The sequence shown here is derived from an EMBL/GenBank/DDBJ whole genome shotgun (WGS) entry which is preliminary data.</text>
</comment>
<dbReference type="InterPro" id="IPR011032">
    <property type="entry name" value="GroES-like_sf"/>
</dbReference>
<dbReference type="PANTHER" id="PTHR11695:SF648">
    <property type="entry name" value="ZINC-BINDING OXIDOREDUCTASE"/>
    <property type="match status" value="1"/>
</dbReference>
<reference evidence="2 3" key="1">
    <citation type="journal article" date="2016" name="Antonie Van Leeuwenhoek">
        <title>Bacillus depressus sp. nov., isolated from soil of a sunflower field.</title>
        <authorList>
            <person name="Wei X."/>
            <person name="Xin D."/>
            <person name="Xin Y."/>
            <person name="Zhang H."/>
            <person name="Wang T."/>
            <person name="Zhang J."/>
        </authorList>
    </citation>
    <scope>NUCLEOTIDE SEQUENCE [LARGE SCALE GENOMIC DNA]</scope>
    <source>
        <strain evidence="2 3">BZ1</strain>
    </source>
</reference>
<dbReference type="InterPro" id="IPR050700">
    <property type="entry name" value="YIM1/Zinc_Alcohol_DH_Fams"/>
</dbReference>
<dbReference type="GO" id="GO:0008270">
    <property type="term" value="F:zinc ion binding"/>
    <property type="evidence" value="ECO:0007669"/>
    <property type="project" value="InterPro"/>
</dbReference>
<accession>A0A6L3V1E9</accession>
<dbReference type="EMBL" id="WBOS01000011">
    <property type="protein sequence ID" value="KAB2331567.1"/>
    <property type="molecule type" value="Genomic_DNA"/>
</dbReference>
<dbReference type="Gene3D" id="3.40.50.720">
    <property type="entry name" value="NAD(P)-binding Rossmann-like Domain"/>
    <property type="match status" value="1"/>
</dbReference>
<dbReference type="InterPro" id="IPR013154">
    <property type="entry name" value="ADH-like_N"/>
</dbReference>
<dbReference type="RefSeq" id="WP_151536267.1">
    <property type="nucleotide sequence ID" value="NZ_WBOS01000011.1"/>
</dbReference>
<dbReference type="SUPFAM" id="SSF50129">
    <property type="entry name" value="GroES-like"/>
    <property type="match status" value="1"/>
</dbReference>
<dbReference type="GO" id="GO:0016491">
    <property type="term" value="F:oxidoreductase activity"/>
    <property type="evidence" value="ECO:0007669"/>
    <property type="project" value="InterPro"/>
</dbReference>
<dbReference type="Pfam" id="PF00107">
    <property type="entry name" value="ADH_zinc_N"/>
    <property type="match status" value="1"/>
</dbReference>
<proteinExistence type="predicted"/>
<dbReference type="SMART" id="SM00829">
    <property type="entry name" value="PKS_ER"/>
    <property type="match status" value="1"/>
</dbReference>
<dbReference type="InterPro" id="IPR020843">
    <property type="entry name" value="ER"/>
</dbReference>
<protein>
    <submittedName>
        <fullName evidence="2">NAD(P)-dependent alcohol dehydrogenase</fullName>
    </submittedName>
</protein>
<dbReference type="InterPro" id="IPR013149">
    <property type="entry name" value="ADH-like_C"/>
</dbReference>
<dbReference type="PANTHER" id="PTHR11695">
    <property type="entry name" value="ALCOHOL DEHYDROGENASE RELATED"/>
    <property type="match status" value="1"/>
</dbReference>
<evidence type="ECO:0000313" key="3">
    <source>
        <dbReference type="Proteomes" id="UP000481030"/>
    </source>
</evidence>
<evidence type="ECO:0000259" key="1">
    <source>
        <dbReference type="SMART" id="SM00829"/>
    </source>
</evidence>
<dbReference type="PROSITE" id="PS01162">
    <property type="entry name" value="QOR_ZETA_CRYSTAL"/>
    <property type="match status" value="1"/>
</dbReference>
<organism evidence="2 3">
    <name type="scientific">Cytobacillus depressus</name>
    <dbReference type="NCBI Taxonomy" id="1602942"/>
    <lineage>
        <taxon>Bacteria</taxon>
        <taxon>Bacillati</taxon>
        <taxon>Bacillota</taxon>
        <taxon>Bacilli</taxon>
        <taxon>Bacillales</taxon>
        <taxon>Bacillaceae</taxon>
        <taxon>Cytobacillus</taxon>
    </lineage>
</organism>
<dbReference type="Pfam" id="PF08240">
    <property type="entry name" value="ADH_N"/>
    <property type="match status" value="1"/>
</dbReference>
<gene>
    <name evidence="2" type="ORF">F7731_18485</name>
</gene>
<dbReference type="SUPFAM" id="SSF51735">
    <property type="entry name" value="NAD(P)-binding Rossmann-fold domains"/>
    <property type="match status" value="1"/>
</dbReference>
<name>A0A6L3V1E9_9BACI</name>
<dbReference type="AlphaFoldDB" id="A0A6L3V1E9"/>
<dbReference type="Gene3D" id="3.90.180.10">
    <property type="entry name" value="Medium-chain alcohol dehydrogenases, catalytic domain"/>
    <property type="match status" value="1"/>
</dbReference>
<keyword evidence="3" id="KW-1185">Reference proteome</keyword>
<dbReference type="InterPro" id="IPR036291">
    <property type="entry name" value="NAD(P)-bd_dom_sf"/>
</dbReference>
<dbReference type="CDD" id="cd08267">
    <property type="entry name" value="MDR1"/>
    <property type="match status" value="1"/>
</dbReference>
<dbReference type="InterPro" id="IPR002364">
    <property type="entry name" value="Quin_OxRdtase/zeta-crystal_CS"/>
</dbReference>
<sequence length="268" mass="29568">MKAMVYDKYGTTDVLTLKEVEIPTPQENEVLVKVHAVSVNSWDWDLLRGKPFLARLGGLLKPKYMILGADIAGRVEAIGRNVKHLLPGNEVFGDISWCGWGGFAEFVCVHEDALSLKPSSMTFEQATAIPQAAVLALQGLRNKGQLQEGQTVLINGAGGGVGTFALQIAKLHGAKVTCVDSTVKLDMLKAMGADNVIDYTQEDFTKKKQFYDLILDVVGTRSISDYKRILKPKGKYVMVGGSLSLISEFLHFPLFRNRARLRKIEVRK</sequence>
<feature type="domain" description="Enoyl reductase (ER)" evidence="1">
    <location>
        <begin position="10"/>
        <end position="238"/>
    </location>
</feature>
<dbReference type="OrthoDB" id="9792162at2"/>